<dbReference type="STRING" id="697282.Mettu_1443"/>
<dbReference type="AlphaFoldDB" id="G3ITV7"/>
<dbReference type="EMBL" id="JH109152">
    <property type="protein sequence ID" value="EGW22628.1"/>
    <property type="molecule type" value="Genomic_DNA"/>
</dbReference>
<dbReference type="eggNOG" id="ENOG50330C3">
    <property type="taxonomic scope" value="Bacteria"/>
</dbReference>
<evidence type="ECO:0000313" key="1">
    <source>
        <dbReference type="EMBL" id="EGW22628.1"/>
    </source>
</evidence>
<proteinExistence type="predicted"/>
<reference evidence="1 2" key="1">
    <citation type="submission" date="2011-06" db="EMBL/GenBank/DDBJ databases">
        <title>Genomic sequence of Methylobacter tundripaludum SV96.</title>
        <authorList>
            <consortium name="US DOE Joint Genome Institute"/>
            <person name="Lucas S."/>
            <person name="Han J."/>
            <person name="Lapidus A."/>
            <person name="Cheng J.-F."/>
            <person name="Goodwin L."/>
            <person name="Pitluck S."/>
            <person name="Held B."/>
            <person name="Detter J.C."/>
            <person name="Han C."/>
            <person name="Tapia R."/>
            <person name="Land M."/>
            <person name="Hauser L."/>
            <person name="Kyrpides N."/>
            <person name="Ivanova N."/>
            <person name="Ovchinnikova G."/>
            <person name="Pagani I."/>
            <person name="Klotz M.G."/>
            <person name="Dispirito A.A."/>
            <person name="Murrell J.C."/>
            <person name="Dunfield P."/>
            <person name="Kalyuzhnaya M.G."/>
            <person name="Svenning M."/>
            <person name="Trotsenko Y.A."/>
            <person name="Stein L.Y."/>
            <person name="Woyke T."/>
        </authorList>
    </citation>
    <scope>NUCLEOTIDE SEQUENCE [LARGE SCALE GENOMIC DNA]</scope>
    <source>
        <strain evidence="2">ATCC BAA-1195 / DSM 17260 / SV96</strain>
    </source>
</reference>
<sequence>MIIQNADYPLVISDQLALILIHEIEQHSEVDISSGCIINFRDPDFSVERNGYHPVEIRLNKLGRVQYIANFAYVGDGHEDELVKELDFNFDYCKFQHRGREYPISLCAELFNVWQSNFCAYYLCKVFNVTIQAIANCQHQQRPCQLVGLVGSKRSCDQA</sequence>
<dbReference type="Gene3D" id="3.10.450.430">
    <property type="entry name" value="Protein of unknown function DUF2787"/>
    <property type="match status" value="1"/>
</dbReference>
<accession>G3ITV7</accession>
<gene>
    <name evidence="1" type="ORF">Mettu_1443</name>
</gene>
<organism evidence="1 2">
    <name type="scientific">Methylobacter tundripaludum (strain ATCC BAA-1195 / DSM 17260 / SV96)</name>
    <dbReference type="NCBI Taxonomy" id="697282"/>
    <lineage>
        <taxon>Bacteria</taxon>
        <taxon>Pseudomonadati</taxon>
        <taxon>Pseudomonadota</taxon>
        <taxon>Gammaproteobacteria</taxon>
        <taxon>Methylococcales</taxon>
        <taxon>Methylococcaceae</taxon>
        <taxon>Methylobacter</taxon>
    </lineage>
</organism>
<name>G3ITV7_METTV</name>
<dbReference type="HOGENOM" id="CLU_119868_0_0_6"/>
<dbReference type="PANTHER" id="PTHR38978">
    <property type="entry name" value="DUF2787 DOMAIN-CONTAINING PROTEIN"/>
    <property type="match status" value="1"/>
</dbReference>
<dbReference type="PANTHER" id="PTHR38978:SF2">
    <property type="entry name" value="DUF2787 DOMAIN-CONTAINING PROTEIN"/>
    <property type="match status" value="1"/>
</dbReference>
<dbReference type="InterPro" id="IPR021248">
    <property type="entry name" value="DUF2787"/>
</dbReference>
<dbReference type="RefSeq" id="WP_006890598.1">
    <property type="nucleotide sequence ID" value="NZ_JH109152.1"/>
</dbReference>
<keyword evidence="2" id="KW-1185">Reference proteome</keyword>
<evidence type="ECO:0000313" key="2">
    <source>
        <dbReference type="Proteomes" id="UP000004664"/>
    </source>
</evidence>
<dbReference type="OrthoDB" id="5589278at2"/>
<protein>
    <recommendedName>
        <fullName evidence="3">DUF2787 domain-containing protein</fullName>
    </recommendedName>
</protein>
<dbReference type="Pfam" id="PF10980">
    <property type="entry name" value="DUF2787"/>
    <property type="match status" value="1"/>
</dbReference>
<evidence type="ECO:0008006" key="3">
    <source>
        <dbReference type="Google" id="ProtNLM"/>
    </source>
</evidence>
<dbReference type="Proteomes" id="UP000004664">
    <property type="component" value="Unassembled WGS sequence"/>
</dbReference>